<gene>
    <name evidence="2" type="ORF">CEPIT_LOCUS23889</name>
</gene>
<sequence length="158" mass="16880">MVDTPGNEKKQEDASSLLGKLLSPKPLSSSSLLMKEIWMKPCIEFAIRTLRGEIPCIGGEKRADDTTPQSSLSSSAANRQFSSSGAEMAAFGDVGGGIWAADPCIEFAVKILTGKIPISSVDVSAPEKPSVYAQHLQQCLLLHSAQTDPYCEPLKKLS</sequence>
<dbReference type="Proteomes" id="UP001152523">
    <property type="component" value="Unassembled WGS sequence"/>
</dbReference>
<name>A0AAV0EEL0_9ASTE</name>
<protein>
    <submittedName>
        <fullName evidence="2">Uncharacterized protein</fullName>
    </submittedName>
</protein>
<accession>A0AAV0EEL0</accession>
<keyword evidence="3" id="KW-1185">Reference proteome</keyword>
<dbReference type="PANTHER" id="PTHR34067">
    <property type="entry name" value="OS04G0193200 PROTEIN"/>
    <property type="match status" value="1"/>
</dbReference>
<feature type="region of interest" description="Disordered" evidence="1">
    <location>
        <begin position="59"/>
        <end position="79"/>
    </location>
</feature>
<comment type="caution">
    <text evidence="2">The sequence shown here is derived from an EMBL/GenBank/DDBJ whole genome shotgun (WGS) entry which is preliminary data.</text>
</comment>
<dbReference type="PANTHER" id="PTHR34067:SF20">
    <property type="entry name" value="OS08G0206700 PROTEIN"/>
    <property type="match status" value="1"/>
</dbReference>
<evidence type="ECO:0000313" key="2">
    <source>
        <dbReference type="EMBL" id="CAH9121680.1"/>
    </source>
</evidence>
<dbReference type="AlphaFoldDB" id="A0AAV0EEL0"/>
<evidence type="ECO:0000256" key="1">
    <source>
        <dbReference type="SAM" id="MobiDB-lite"/>
    </source>
</evidence>
<dbReference type="InterPro" id="IPR038945">
    <property type="entry name" value="MBD13-like"/>
</dbReference>
<organism evidence="2 3">
    <name type="scientific">Cuscuta epithymum</name>
    <dbReference type="NCBI Taxonomy" id="186058"/>
    <lineage>
        <taxon>Eukaryota</taxon>
        <taxon>Viridiplantae</taxon>
        <taxon>Streptophyta</taxon>
        <taxon>Embryophyta</taxon>
        <taxon>Tracheophyta</taxon>
        <taxon>Spermatophyta</taxon>
        <taxon>Magnoliopsida</taxon>
        <taxon>eudicotyledons</taxon>
        <taxon>Gunneridae</taxon>
        <taxon>Pentapetalae</taxon>
        <taxon>asterids</taxon>
        <taxon>lamiids</taxon>
        <taxon>Solanales</taxon>
        <taxon>Convolvulaceae</taxon>
        <taxon>Cuscuteae</taxon>
        <taxon>Cuscuta</taxon>
        <taxon>Cuscuta subgen. Cuscuta</taxon>
    </lineage>
</organism>
<evidence type="ECO:0000313" key="3">
    <source>
        <dbReference type="Proteomes" id="UP001152523"/>
    </source>
</evidence>
<dbReference type="EMBL" id="CAMAPF010000921">
    <property type="protein sequence ID" value="CAH9121680.1"/>
    <property type="molecule type" value="Genomic_DNA"/>
</dbReference>
<feature type="compositionally biased region" description="Low complexity" evidence="1">
    <location>
        <begin position="70"/>
        <end position="79"/>
    </location>
</feature>
<proteinExistence type="predicted"/>
<reference evidence="2" key="1">
    <citation type="submission" date="2022-07" db="EMBL/GenBank/DDBJ databases">
        <authorList>
            <person name="Macas J."/>
            <person name="Novak P."/>
            <person name="Neumann P."/>
        </authorList>
    </citation>
    <scope>NUCLEOTIDE SEQUENCE</scope>
</reference>